<sequence length="35" mass="3955">MIMAQNHHRRGHILKIVASDILTLSFPLSTMPVIL</sequence>
<proteinExistence type="predicted"/>
<name>A0A0E9PJ50_ANGAN</name>
<dbReference type="AlphaFoldDB" id="A0A0E9PJ50"/>
<dbReference type="EMBL" id="GBXM01104023">
    <property type="protein sequence ID" value="JAH04554.1"/>
    <property type="molecule type" value="Transcribed_RNA"/>
</dbReference>
<protein>
    <submittedName>
        <fullName evidence="1">Uncharacterized protein</fullName>
    </submittedName>
</protein>
<accession>A0A0E9PJ50</accession>
<reference evidence="1" key="2">
    <citation type="journal article" date="2015" name="Fish Shellfish Immunol.">
        <title>Early steps in the European eel (Anguilla anguilla)-Vibrio vulnificus interaction in the gills: Role of the RtxA13 toxin.</title>
        <authorList>
            <person name="Callol A."/>
            <person name="Pajuelo D."/>
            <person name="Ebbesson L."/>
            <person name="Teles M."/>
            <person name="MacKenzie S."/>
            <person name="Amaro C."/>
        </authorList>
    </citation>
    <scope>NUCLEOTIDE SEQUENCE</scope>
</reference>
<organism evidence="1">
    <name type="scientific">Anguilla anguilla</name>
    <name type="common">European freshwater eel</name>
    <name type="synonym">Muraena anguilla</name>
    <dbReference type="NCBI Taxonomy" id="7936"/>
    <lineage>
        <taxon>Eukaryota</taxon>
        <taxon>Metazoa</taxon>
        <taxon>Chordata</taxon>
        <taxon>Craniata</taxon>
        <taxon>Vertebrata</taxon>
        <taxon>Euteleostomi</taxon>
        <taxon>Actinopterygii</taxon>
        <taxon>Neopterygii</taxon>
        <taxon>Teleostei</taxon>
        <taxon>Anguilliformes</taxon>
        <taxon>Anguillidae</taxon>
        <taxon>Anguilla</taxon>
    </lineage>
</organism>
<reference evidence="1" key="1">
    <citation type="submission" date="2014-11" db="EMBL/GenBank/DDBJ databases">
        <authorList>
            <person name="Amaro Gonzalez C."/>
        </authorList>
    </citation>
    <scope>NUCLEOTIDE SEQUENCE</scope>
</reference>
<evidence type="ECO:0000313" key="1">
    <source>
        <dbReference type="EMBL" id="JAH04554.1"/>
    </source>
</evidence>